<keyword evidence="6" id="KW-0472">Membrane</keyword>
<evidence type="ECO:0000256" key="2">
    <source>
        <dbReference type="ARBA" id="ARBA00023157"/>
    </source>
</evidence>
<comment type="caution">
    <text evidence="9">The sequence shown here is derived from an EMBL/GenBank/DDBJ whole genome shotgun (WGS) entry which is preliminary data.</text>
</comment>
<feature type="disulfide bond" evidence="3">
    <location>
        <begin position="781"/>
        <end position="858"/>
    </location>
</feature>
<dbReference type="InterPro" id="IPR038178">
    <property type="entry name" value="Kringle_sf"/>
</dbReference>
<gene>
    <name evidence="9" type="primary">LPA</name>
    <name evidence="9" type="ORF">BLAG_LOCUS25710</name>
</gene>
<evidence type="ECO:0000256" key="4">
    <source>
        <dbReference type="PROSITE-ProRule" id="PRU00302"/>
    </source>
</evidence>
<reference evidence="9" key="1">
    <citation type="submission" date="2022-01" db="EMBL/GenBank/DDBJ databases">
        <authorList>
            <person name="Braso-Vives M."/>
        </authorList>
    </citation>
    <scope>NUCLEOTIDE SEQUENCE</scope>
</reference>
<feature type="transmembrane region" description="Helical" evidence="6">
    <location>
        <begin position="419"/>
        <end position="441"/>
    </location>
</feature>
<feature type="compositionally biased region" description="Basic and acidic residues" evidence="5">
    <location>
        <begin position="298"/>
        <end position="315"/>
    </location>
</feature>
<keyword evidence="1 3" id="KW-0420">Kringle</keyword>
<feature type="region of interest" description="Disordered" evidence="5">
    <location>
        <begin position="142"/>
        <end position="171"/>
    </location>
</feature>
<dbReference type="Pfam" id="PF00051">
    <property type="entry name" value="Kringle"/>
    <property type="match status" value="1"/>
</dbReference>
<keyword evidence="2 3" id="KW-1015">Disulfide bond</keyword>
<feature type="disulfide bond" evidence="4">
    <location>
        <begin position="750"/>
        <end position="777"/>
    </location>
</feature>
<dbReference type="EMBL" id="CAKMNS010000014">
    <property type="protein sequence ID" value="CAH1274835.1"/>
    <property type="molecule type" value="Genomic_DNA"/>
</dbReference>
<dbReference type="GO" id="GO:0004175">
    <property type="term" value="F:endopeptidase activity"/>
    <property type="evidence" value="ECO:0007669"/>
    <property type="project" value="TreeGrafter"/>
</dbReference>
<feature type="region of interest" description="Disordered" evidence="5">
    <location>
        <begin position="241"/>
        <end position="377"/>
    </location>
</feature>
<feature type="compositionally biased region" description="Polar residues" evidence="5">
    <location>
        <begin position="153"/>
        <end position="163"/>
    </location>
</feature>
<dbReference type="InterPro" id="IPR035976">
    <property type="entry name" value="Sushi/SCR/CCP_sf"/>
</dbReference>
<dbReference type="GO" id="GO:0005102">
    <property type="term" value="F:signaling receptor binding"/>
    <property type="evidence" value="ECO:0007669"/>
    <property type="project" value="TreeGrafter"/>
</dbReference>
<feature type="disulfide bond" evidence="4">
    <location>
        <begin position="695"/>
        <end position="722"/>
    </location>
</feature>
<dbReference type="SUPFAM" id="SSF57535">
    <property type="entry name" value="Complement control module/SCR domain"/>
    <property type="match status" value="2"/>
</dbReference>
<sequence length="868" mass="94005">MISIALVPKLLGQQKKMAHSGGSNARRPLPPLPYQDVSTGTEFMPPASSGDHGYAGTHMYHYIDKVEISKLRQSGKQRRHEEQPSGVRSDSLAVTVGQKVVGLVHNGTYAAGALRQVDSTVSLPTMSTTEKEPRQVTQALGGPNIARRPLPSLPSQDVTTGTEFTGPVCSGDQEDLGTHMYYYIDKDEISKLRQSCKQRKHEEQPSVVRSDSLPVTVGQKVVGLVNNGMYVAGALQQENVRASLPTMNTSEKKPRQMEQSEHNKARRPLPSLPSQDVTTDQKTKAEMFASTGSQHQPDTGDSHMYNHVDKDDIKNLRQPPADTATDDSIPKTTDSQDEPGTTDSHMYNYVDSDDINNLRQPPANTGTDSTAPKTTDRNIPGLMANQMYVPGALRQDTNDTANICGFSTRCKMAFYRSKVFIIIVIAAVVFLGTGAGIIVHLTATPGGQAGIHTPSVMANWTPSEPVTTTNVTATYPPIILTNAHSSATRPHLATSIFTPSIGTGTASEFMLITAAQTTSNDVVTTTKLPWVTTKLHQGTTTLPRVTTMLPRVTTEPPKTTSTPPLVTTTLPLVTSTLPRVITTLPQVTTTQPQMTTTLPQVTTTLPQVTTTLPQVTTTLPRVITTLPRVITTLPRVITTLPQVTATLPRVTATQPQEPTSPPKMTTTLQCSKLTPPEHGAVTRPNPYKDVAIFTCYPGYKLVGTSTLTCQSDGTWSGGSPTCTDIPCTGLTPPAHGAMTGSISDVVSFMCDTGYKLDGTSTLTCQSGGTWSGRFPTCSEECFEGKAAFFRGTVSVTKTGLKCQRWDSQTPHIHKRKPADYPSFGLEQNYCRDPDGTNGVWCYTTDPGKRWDYCDVPICNGKILKFKRK</sequence>
<dbReference type="CDD" id="cd00033">
    <property type="entry name" value="CCP"/>
    <property type="match status" value="2"/>
</dbReference>
<dbReference type="PROSITE" id="PS50070">
    <property type="entry name" value="KRINGLE_2"/>
    <property type="match status" value="1"/>
</dbReference>
<feature type="disulfide bond" evidence="3">
    <location>
        <begin position="802"/>
        <end position="841"/>
    </location>
</feature>
<evidence type="ECO:0000313" key="10">
    <source>
        <dbReference type="Proteomes" id="UP000838412"/>
    </source>
</evidence>
<protein>
    <submittedName>
        <fullName evidence="9">LPA protein</fullName>
    </submittedName>
</protein>
<comment type="caution">
    <text evidence="4">Lacks conserved residue(s) required for the propagation of feature annotation.</text>
</comment>
<feature type="compositionally biased region" description="Polar residues" evidence="5">
    <location>
        <begin position="330"/>
        <end position="345"/>
    </location>
</feature>
<proteinExistence type="predicted"/>
<evidence type="ECO:0000256" key="6">
    <source>
        <dbReference type="SAM" id="Phobius"/>
    </source>
</evidence>
<dbReference type="SMART" id="SM00130">
    <property type="entry name" value="KR"/>
    <property type="match status" value="1"/>
</dbReference>
<dbReference type="AlphaFoldDB" id="A0A8S4ML93"/>
<dbReference type="InterPro" id="IPR000436">
    <property type="entry name" value="Sushi_SCR_CCP_dom"/>
</dbReference>
<feature type="domain" description="Kringle" evidence="7">
    <location>
        <begin position="780"/>
        <end position="858"/>
    </location>
</feature>
<keyword evidence="6" id="KW-0812">Transmembrane</keyword>
<feature type="disulfide bond" evidence="3">
    <location>
        <begin position="830"/>
        <end position="853"/>
    </location>
</feature>
<dbReference type="PRINTS" id="PR00018">
    <property type="entry name" value="KRINGLE"/>
</dbReference>
<evidence type="ECO:0000313" key="9">
    <source>
        <dbReference type="EMBL" id="CAH1274835.1"/>
    </source>
</evidence>
<evidence type="ECO:0000256" key="5">
    <source>
        <dbReference type="SAM" id="MobiDB-lite"/>
    </source>
</evidence>
<dbReference type="InterPro" id="IPR000001">
    <property type="entry name" value="Kringle"/>
</dbReference>
<keyword evidence="10" id="KW-1185">Reference proteome</keyword>
<evidence type="ECO:0000256" key="1">
    <source>
        <dbReference type="ARBA" id="ARBA00022572"/>
    </source>
</evidence>
<dbReference type="PANTHER" id="PTHR24261:SF7">
    <property type="entry name" value="KRINGLE DOMAIN-CONTAINING PROTEIN"/>
    <property type="match status" value="1"/>
</dbReference>
<dbReference type="Proteomes" id="UP000838412">
    <property type="component" value="Unassembled WGS sequence"/>
</dbReference>
<dbReference type="InterPro" id="IPR050759">
    <property type="entry name" value="Serine_protease_kringle"/>
</dbReference>
<dbReference type="Gene3D" id="2.40.20.10">
    <property type="entry name" value="Plasminogen Kringle 4"/>
    <property type="match status" value="1"/>
</dbReference>
<evidence type="ECO:0000259" key="8">
    <source>
        <dbReference type="PROSITE" id="PS50923"/>
    </source>
</evidence>
<dbReference type="PANTHER" id="PTHR24261">
    <property type="entry name" value="PLASMINOGEN-RELATED"/>
    <property type="match status" value="1"/>
</dbReference>
<keyword evidence="4" id="KW-0768">Sushi</keyword>
<dbReference type="PROSITE" id="PS50923">
    <property type="entry name" value="SUSHI"/>
    <property type="match status" value="2"/>
</dbReference>
<keyword evidence="6" id="KW-1133">Transmembrane helix</keyword>
<dbReference type="CDD" id="cd00108">
    <property type="entry name" value="KR"/>
    <property type="match status" value="1"/>
</dbReference>
<accession>A0A8S4ML93</accession>
<organism evidence="9 10">
    <name type="scientific">Branchiostoma lanceolatum</name>
    <name type="common">Common lancelet</name>
    <name type="synonym">Amphioxus lanceolatum</name>
    <dbReference type="NCBI Taxonomy" id="7740"/>
    <lineage>
        <taxon>Eukaryota</taxon>
        <taxon>Metazoa</taxon>
        <taxon>Chordata</taxon>
        <taxon>Cephalochordata</taxon>
        <taxon>Leptocardii</taxon>
        <taxon>Amphioxiformes</taxon>
        <taxon>Branchiostomatidae</taxon>
        <taxon>Branchiostoma</taxon>
    </lineage>
</organism>
<feature type="region of interest" description="Disordered" evidence="5">
    <location>
        <begin position="651"/>
        <end position="682"/>
    </location>
</feature>
<feature type="compositionally biased region" description="Polar residues" evidence="5">
    <location>
        <begin position="651"/>
        <end position="672"/>
    </location>
</feature>
<feature type="compositionally biased region" description="Basic and acidic residues" evidence="5">
    <location>
        <begin position="250"/>
        <end position="263"/>
    </location>
</feature>
<evidence type="ECO:0000256" key="3">
    <source>
        <dbReference type="PROSITE-ProRule" id="PRU00121"/>
    </source>
</evidence>
<dbReference type="Gene3D" id="2.10.70.10">
    <property type="entry name" value="Complement Module, domain 1"/>
    <property type="match status" value="2"/>
</dbReference>
<feature type="domain" description="Sushi" evidence="8">
    <location>
        <begin position="725"/>
        <end position="779"/>
    </location>
</feature>
<feature type="domain" description="Sushi" evidence="8">
    <location>
        <begin position="668"/>
        <end position="724"/>
    </location>
</feature>
<evidence type="ECO:0000259" key="7">
    <source>
        <dbReference type="PROSITE" id="PS50070"/>
    </source>
</evidence>
<dbReference type="InterPro" id="IPR013806">
    <property type="entry name" value="Kringle-like"/>
</dbReference>
<dbReference type="FunFam" id="2.40.20.10:FF:000025">
    <property type="entry name" value="Plasminogen"/>
    <property type="match status" value="1"/>
</dbReference>
<dbReference type="Pfam" id="PF00084">
    <property type="entry name" value="Sushi"/>
    <property type="match status" value="2"/>
</dbReference>
<dbReference type="SUPFAM" id="SSF57440">
    <property type="entry name" value="Kringle-like"/>
    <property type="match status" value="1"/>
</dbReference>
<feature type="compositionally biased region" description="Polar residues" evidence="5">
    <location>
        <begin position="355"/>
        <end position="373"/>
    </location>
</feature>
<dbReference type="OrthoDB" id="272018at2759"/>
<dbReference type="SMART" id="SM00032">
    <property type="entry name" value="CCP"/>
    <property type="match status" value="2"/>
</dbReference>
<dbReference type="GO" id="GO:0005615">
    <property type="term" value="C:extracellular space"/>
    <property type="evidence" value="ECO:0007669"/>
    <property type="project" value="TreeGrafter"/>
</dbReference>
<name>A0A8S4ML93_BRALA</name>